<protein>
    <submittedName>
        <fullName evidence="2">Uncharacterized protein</fullName>
    </submittedName>
</protein>
<dbReference type="Proteomes" id="UP000070700">
    <property type="component" value="Unassembled WGS sequence"/>
</dbReference>
<sequence length="243" mass="26234">MTTGTACNYPQSCSPPTCRIFGLSNPLLLMPFLFVDPVIRLLMFSPPSSSLQFEHLLTISTAIAREYGDGVTGKAVSTYFERAHKDPSWQRTNSPSIGGDGNGGPVKKTPVKRGSRAKKAAPAFNGKRMGSSGDDDEEEVSFNTPSKKTPLNKVKGGRVAKASGGRAKAPVSYAEPSDEDDDEMEMVKQERDVGSGFEDINHNAHNGNGNGTSSFEDPSFSQGYAEGDEAKDYYDAEEENYEV</sequence>
<name>A0A194XB07_MOLSC</name>
<dbReference type="KEGG" id="psco:LY89DRAFT_52081"/>
<feature type="compositionally biased region" description="Polar residues" evidence="1">
    <location>
        <begin position="212"/>
        <end position="222"/>
    </location>
</feature>
<evidence type="ECO:0000313" key="2">
    <source>
        <dbReference type="EMBL" id="KUJ17355.1"/>
    </source>
</evidence>
<feature type="region of interest" description="Disordered" evidence="1">
    <location>
        <begin position="86"/>
        <end position="243"/>
    </location>
</feature>
<keyword evidence="3" id="KW-1185">Reference proteome</keyword>
<reference evidence="2 3" key="1">
    <citation type="submission" date="2015-10" db="EMBL/GenBank/DDBJ databases">
        <title>Full genome of DAOMC 229536 Phialocephala scopiformis, a fungal endophyte of spruce producing the potent anti-insectan compound rugulosin.</title>
        <authorList>
            <consortium name="DOE Joint Genome Institute"/>
            <person name="Walker A.K."/>
            <person name="Frasz S.L."/>
            <person name="Seifert K.A."/>
            <person name="Miller J.D."/>
            <person name="Mondo S.J."/>
            <person name="Labutti K."/>
            <person name="Lipzen A."/>
            <person name="Dockter R."/>
            <person name="Kennedy M."/>
            <person name="Grigoriev I.V."/>
            <person name="Spatafora J.W."/>
        </authorList>
    </citation>
    <scope>NUCLEOTIDE SEQUENCE [LARGE SCALE GENOMIC DNA]</scope>
    <source>
        <strain evidence="2 3">CBS 120377</strain>
    </source>
</reference>
<dbReference type="GeneID" id="28817808"/>
<evidence type="ECO:0000256" key="1">
    <source>
        <dbReference type="SAM" id="MobiDB-lite"/>
    </source>
</evidence>
<dbReference type="InParanoid" id="A0A194XB07"/>
<evidence type="ECO:0000313" key="3">
    <source>
        <dbReference type="Proteomes" id="UP000070700"/>
    </source>
</evidence>
<organism evidence="2 3">
    <name type="scientific">Mollisia scopiformis</name>
    <name type="common">Conifer needle endophyte fungus</name>
    <name type="synonym">Phialocephala scopiformis</name>
    <dbReference type="NCBI Taxonomy" id="149040"/>
    <lineage>
        <taxon>Eukaryota</taxon>
        <taxon>Fungi</taxon>
        <taxon>Dikarya</taxon>
        <taxon>Ascomycota</taxon>
        <taxon>Pezizomycotina</taxon>
        <taxon>Leotiomycetes</taxon>
        <taxon>Helotiales</taxon>
        <taxon>Mollisiaceae</taxon>
        <taxon>Mollisia</taxon>
    </lineage>
</organism>
<gene>
    <name evidence="2" type="ORF">LY89DRAFT_52081</name>
</gene>
<dbReference type="EMBL" id="KQ947414">
    <property type="protein sequence ID" value="KUJ17355.1"/>
    <property type="molecule type" value="Genomic_DNA"/>
</dbReference>
<dbReference type="RefSeq" id="XP_018071710.1">
    <property type="nucleotide sequence ID" value="XM_018208082.1"/>
</dbReference>
<proteinExistence type="predicted"/>
<dbReference type="OrthoDB" id="3560778at2759"/>
<dbReference type="STRING" id="149040.A0A194XB07"/>
<feature type="compositionally biased region" description="Basic residues" evidence="1">
    <location>
        <begin position="109"/>
        <end position="119"/>
    </location>
</feature>
<dbReference type="AlphaFoldDB" id="A0A194XB07"/>
<accession>A0A194XB07</accession>